<dbReference type="SUPFAM" id="SSF46785">
    <property type="entry name" value="Winged helix' DNA-binding domain"/>
    <property type="match status" value="1"/>
</dbReference>
<comment type="caution">
    <text evidence="1">The sequence shown here is derived from an EMBL/GenBank/DDBJ whole genome shotgun (WGS) entry which is preliminary data.</text>
</comment>
<accession>A0A540WXX2</accession>
<dbReference type="OrthoDB" id="9800519at2"/>
<reference evidence="1 2" key="1">
    <citation type="submission" date="2019-06" db="EMBL/GenBank/DDBJ databases">
        <authorList>
            <person name="Livingstone P."/>
            <person name="Whitworth D."/>
        </authorList>
    </citation>
    <scope>NUCLEOTIDE SEQUENCE [LARGE SCALE GENOMIC DNA]</scope>
    <source>
        <strain evidence="1 2">AM401</strain>
    </source>
</reference>
<gene>
    <name evidence="1" type="ORF">FJV41_21785</name>
</gene>
<dbReference type="PROSITE" id="PS51197">
    <property type="entry name" value="HTH_RRF2_2"/>
    <property type="match status" value="1"/>
</dbReference>
<dbReference type="GO" id="GO:0005829">
    <property type="term" value="C:cytosol"/>
    <property type="evidence" value="ECO:0007669"/>
    <property type="project" value="TreeGrafter"/>
</dbReference>
<dbReference type="InterPro" id="IPR000944">
    <property type="entry name" value="Tscrpt_reg_Rrf2"/>
</dbReference>
<dbReference type="PANTHER" id="PTHR33221">
    <property type="entry name" value="WINGED HELIX-TURN-HELIX TRANSCRIPTIONAL REGULATOR, RRF2 FAMILY"/>
    <property type="match status" value="1"/>
</dbReference>
<proteinExistence type="predicted"/>
<evidence type="ECO:0000313" key="1">
    <source>
        <dbReference type="EMBL" id="TQF13842.1"/>
    </source>
</evidence>
<dbReference type="NCBIfam" id="TIGR02944">
    <property type="entry name" value="suf_reg_Xantho"/>
    <property type="match status" value="1"/>
</dbReference>
<dbReference type="InterPro" id="IPR030489">
    <property type="entry name" value="TR_Rrf2-type_CS"/>
</dbReference>
<keyword evidence="2" id="KW-1185">Reference proteome</keyword>
<dbReference type="Pfam" id="PF02082">
    <property type="entry name" value="Rrf2"/>
    <property type="match status" value="1"/>
</dbReference>
<evidence type="ECO:0000313" key="2">
    <source>
        <dbReference type="Proteomes" id="UP000315369"/>
    </source>
</evidence>
<protein>
    <submittedName>
        <fullName evidence="1">SUF system Fe-S cluster assembly regulator</fullName>
    </submittedName>
</protein>
<dbReference type="GO" id="GO:0003700">
    <property type="term" value="F:DNA-binding transcription factor activity"/>
    <property type="evidence" value="ECO:0007669"/>
    <property type="project" value="TreeGrafter"/>
</dbReference>
<dbReference type="RefSeq" id="WP_141644454.1">
    <property type="nucleotide sequence ID" value="NZ_VIFM01000086.1"/>
</dbReference>
<dbReference type="NCBIfam" id="TIGR00738">
    <property type="entry name" value="rrf2_super"/>
    <property type="match status" value="1"/>
</dbReference>
<dbReference type="EMBL" id="VIFM01000086">
    <property type="protein sequence ID" value="TQF13842.1"/>
    <property type="molecule type" value="Genomic_DNA"/>
</dbReference>
<dbReference type="InterPro" id="IPR014290">
    <property type="entry name" value="SUF_FeS_clus_asmbl_reg"/>
</dbReference>
<dbReference type="Proteomes" id="UP000315369">
    <property type="component" value="Unassembled WGS sequence"/>
</dbReference>
<organism evidence="1 2">
    <name type="scientific">Myxococcus llanfairpwllgwyngyllgogerychwyrndrobwllllantysiliogogogochensis</name>
    <dbReference type="NCBI Taxonomy" id="2590453"/>
    <lineage>
        <taxon>Bacteria</taxon>
        <taxon>Pseudomonadati</taxon>
        <taxon>Myxococcota</taxon>
        <taxon>Myxococcia</taxon>
        <taxon>Myxococcales</taxon>
        <taxon>Cystobacterineae</taxon>
        <taxon>Myxococcaceae</taxon>
        <taxon>Myxococcus</taxon>
    </lineage>
</organism>
<dbReference type="PANTHER" id="PTHR33221:SF2">
    <property type="entry name" value="TRANSCRIPTIONAL REGULATOR"/>
    <property type="match status" value="1"/>
</dbReference>
<dbReference type="PROSITE" id="PS01332">
    <property type="entry name" value="HTH_RRF2_1"/>
    <property type="match status" value="1"/>
</dbReference>
<dbReference type="InterPro" id="IPR036388">
    <property type="entry name" value="WH-like_DNA-bd_sf"/>
</dbReference>
<dbReference type="Gene3D" id="1.10.10.10">
    <property type="entry name" value="Winged helix-like DNA-binding domain superfamily/Winged helix DNA-binding domain"/>
    <property type="match status" value="1"/>
</dbReference>
<dbReference type="AlphaFoldDB" id="A0A540WXX2"/>
<dbReference type="InterPro" id="IPR036390">
    <property type="entry name" value="WH_DNA-bd_sf"/>
</dbReference>
<name>A0A540WXX2_9BACT</name>
<sequence length="172" mass="17742">MLRMSKMTDYGIVLMTELARAEGGTRTTRELAARTRVPLPSASKVLKGLLQAGLVVSHRGANGGYGLAHPAASLSLAELVASLEGPVSLTECGVHTTGGAPCELEAVCQVRGHWRLINQAIQEALGRLTLADLIAPAPRMPERLIGLGIPARAAPAAAANTSTSSATTGVRS</sequence>